<accession>A0AAD5BVV5</accession>
<name>A0AAD5BVV5_AMBAR</name>
<gene>
    <name evidence="1" type="ORF">M8C21_001320</name>
</gene>
<dbReference type="AlphaFoldDB" id="A0AAD5BVV5"/>
<organism evidence="1 2">
    <name type="scientific">Ambrosia artemisiifolia</name>
    <name type="common">Common ragweed</name>
    <dbReference type="NCBI Taxonomy" id="4212"/>
    <lineage>
        <taxon>Eukaryota</taxon>
        <taxon>Viridiplantae</taxon>
        <taxon>Streptophyta</taxon>
        <taxon>Embryophyta</taxon>
        <taxon>Tracheophyta</taxon>
        <taxon>Spermatophyta</taxon>
        <taxon>Magnoliopsida</taxon>
        <taxon>eudicotyledons</taxon>
        <taxon>Gunneridae</taxon>
        <taxon>Pentapetalae</taxon>
        <taxon>asterids</taxon>
        <taxon>campanulids</taxon>
        <taxon>Asterales</taxon>
        <taxon>Asteraceae</taxon>
        <taxon>Asteroideae</taxon>
        <taxon>Heliantheae alliance</taxon>
        <taxon>Heliantheae</taxon>
        <taxon>Ambrosia</taxon>
    </lineage>
</organism>
<comment type="caution">
    <text evidence="1">The sequence shown here is derived from an EMBL/GenBank/DDBJ whole genome shotgun (WGS) entry which is preliminary data.</text>
</comment>
<dbReference type="EMBL" id="JAMZMK010011023">
    <property type="protein sequence ID" value="KAI7729289.1"/>
    <property type="molecule type" value="Genomic_DNA"/>
</dbReference>
<keyword evidence="2" id="KW-1185">Reference proteome</keyword>
<protein>
    <submittedName>
        <fullName evidence="1">Uncharacterized protein</fullName>
    </submittedName>
</protein>
<evidence type="ECO:0000313" key="1">
    <source>
        <dbReference type="EMBL" id="KAI7729289.1"/>
    </source>
</evidence>
<reference evidence="1" key="1">
    <citation type="submission" date="2022-06" db="EMBL/GenBank/DDBJ databases">
        <title>Uncovering the hologenomic basis of an extraordinary plant invasion.</title>
        <authorList>
            <person name="Bieker V.C."/>
            <person name="Martin M.D."/>
            <person name="Gilbert T."/>
            <person name="Hodgins K."/>
            <person name="Battlay P."/>
            <person name="Petersen B."/>
            <person name="Wilson J."/>
        </authorList>
    </citation>
    <scope>NUCLEOTIDE SEQUENCE</scope>
    <source>
        <strain evidence="1">AA19_3_7</strain>
        <tissue evidence="1">Leaf</tissue>
    </source>
</reference>
<proteinExistence type="predicted"/>
<evidence type="ECO:0000313" key="2">
    <source>
        <dbReference type="Proteomes" id="UP001206925"/>
    </source>
</evidence>
<sequence length="102" mass="12131">SHHHQKRWRPYRSDLGFSNREVADDRFIRVLQRGREMLVGVMYMKTMVRWLMDGDRFSDRSRWRVTGGGWIAGEGNRRLGMTARTLPLPLSFYYAVYLNAHI</sequence>
<dbReference type="Proteomes" id="UP001206925">
    <property type="component" value="Unassembled WGS sequence"/>
</dbReference>
<feature type="non-terminal residue" evidence="1">
    <location>
        <position position="1"/>
    </location>
</feature>